<evidence type="ECO:0000256" key="6">
    <source>
        <dbReference type="SAM" id="Phobius"/>
    </source>
</evidence>
<dbReference type="Pfam" id="PF02706">
    <property type="entry name" value="Wzz"/>
    <property type="match status" value="1"/>
</dbReference>
<evidence type="ECO:0000256" key="1">
    <source>
        <dbReference type="ARBA" id="ARBA00004651"/>
    </source>
</evidence>
<dbReference type="Gene3D" id="1.10.260.40">
    <property type="entry name" value="lambda repressor-like DNA-binding domains"/>
    <property type="match status" value="1"/>
</dbReference>
<keyword evidence="4 6" id="KW-1133">Transmembrane helix</keyword>
<sequence>MKFTELESFMSRRGVISLAEIARTLNTTPQAVSNWKARDQVPYHIVAKLNQASPAADDSTLPMDPQPYLPPSVFGEETISFSDILLTMSEQLKVILMVPFITVFLTFTYVQFIQQPYYLSSSKLLLPENQSMSAGGLGGLASQFGVNLSQGVATDLSSPSLFPDLIKSRIFAERILDKFFYTEQYGKELPLLAILT</sequence>
<keyword evidence="2" id="KW-1003">Cell membrane</keyword>
<evidence type="ECO:0000256" key="3">
    <source>
        <dbReference type="ARBA" id="ARBA00022692"/>
    </source>
</evidence>
<reference evidence="8" key="1">
    <citation type="submission" date="2018-05" db="EMBL/GenBank/DDBJ databases">
        <authorList>
            <person name="Lanie J.A."/>
            <person name="Ng W.-L."/>
            <person name="Kazmierczak K.M."/>
            <person name="Andrzejewski T.M."/>
            <person name="Davidsen T.M."/>
            <person name="Wayne K.J."/>
            <person name="Tettelin H."/>
            <person name="Glass J.I."/>
            <person name="Rusch D."/>
            <person name="Podicherti R."/>
            <person name="Tsui H.-C.T."/>
            <person name="Winkler M.E."/>
        </authorList>
    </citation>
    <scope>NUCLEOTIDE SEQUENCE</scope>
</reference>
<comment type="subcellular location">
    <subcellularLocation>
        <location evidence="1">Cell membrane</location>
        <topology evidence="1">Multi-pass membrane protein</topology>
    </subcellularLocation>
</comment>
<dbReference type="GO" id="GO:0003677">
    <property type="term" value="F:DNA binding"/>
    <property type="evidence" value="ECO:0007669"/>
    <property type="project" value="InterPro"/>
</dbReference>
<gene>
    <name evidence="8" type="ORF">METZ01_LOCUS269065</name>
</gene>
<feature type="non-terminal residue" evidence="8">
    <location>
        <position position="196"/>
    </location>
</feature>
<feature type="domain" description="Polysaccharide chain length determinant N-terminal" evidence="7">
    <location>
        <begin position="77"/>
        <end position="178"/>
    </location>
</feature>
<dbReference type="EMBL" id="UINC01076753">
    <property type="protein sequence ID" value="SVC16211.1"/>
    <property type="molecule type" value="Genomic_DNA"/>
</dbReference>
<dbReference type="AlphaFoldDB" id="A0A382K0L9"/>
<evidence type="ECO:0000256" key="4">
    <source>
        <dbReference type="ARBA" id="ARBA00022989"/>
    </source>
</evidence>
<evidence type="ECO:0000259" key="7">
    <source>
        <dbReference type="Pfam" id="PF02706"/>
    </source>
</evidence>
<keyword evidence="3 6" id="KW-0812">Transmembrane</keyword>
<protein>
    <recommendedName>
        <fullName evidence="7">Polysaccharide chain length determinant N-terminal domain-containing protein</fullName>
    </recommendedName>
</protein>
<accession>A0A382K0L9</accession>
<evidence type="ECO:0000256" key="5">
    <source>
        <dbReference type="ARBA" id="ARBA00023136"/>
    </source>
</evidence>
<evidence type="ECO:0000313" key="8">
    <source>
        <dbReference type="EMBL" id="SVC16211.1"/>
    </source>
</evidence>
<feature type="transmembrane region" description="Helical" evidence="6">
    <location>
        <begin position="94"/>
        <end position="113"/>
    </location>
</feature>
<organism evidence="8">
    <name type="scientific">marine metagenome</name>
    <dbReference type="NCBI Taxonomy" id="408172"/>
    <lineage>
        <taxon>unclassified sequences</taxon>
        <taxon>metagenomes</taxon>
        <taxon>ecological metagenomes</taxon>
    </lineage>
</organism>
<keyword evidence="5 6" id="KW-0472">Membrane</keyword>
<evidence type="ECO:0000256" key="2">
    <source>
        <dbReference type="ARBA" id="ARBA00022475"/>
    </source>
</evidence>
<dbReference type="InterPro" id="IPR003856">
    <property type="entry name" value="LPS_length_determ_N"/>
</dbReference>
<dbReference type="InterPro" id="IPR010982">
    <property type="entry name" value="Lambda_DNA-bd_dom_sf"/>
</dbReference>
<dbReference type="GO" id="GO:0005886">
    <property type="term" value="C:plasma membrane"/>
    <property type="evidence" value="ECO:0007669"/>
    <property type="project" value="UniProtKB-SubCell"/>
</dbReference>
<proteinExistence type="predicted"/>
<name>A0A382K0L9_9ZZZZ</name>